<evidence type="ECO:0000313" key="2">
    <source>
        <dbReference type="EMBL" id="POS68751.1"/>
    </source>
</evidence>
<feature type="non-terminal residue" evidence="2">
    <location>
        <position position="333"/>
    </location>
</feature>
<feature type="region of interest" description="Disordered" evidence="1">
    <location>
        <begin position="41"/>
        <end position="70"/>
    </location>
</feature>
<evidence type="ECO:0000313" key="3">
    <source>
        <dbReference type="Proteomes" id="UP000094444"/>
    </source>
</evidence>
<dbReference type="Proteomes" id="UP000094444">
    <property type="component" value="Unassembled WGS sequence"/>
</dbReference>
<gene>
    <name evidence="2" type="ORF">DHEL01_v212855</name>
</gene>
<feature type="region of interest" description="Disordered" evidence="1">
    <location>
        <begin position="1"/>
        <end position="25"/>
    </location>
</feature>
<keyword evidence="3" id="KW-1185">Reference proteome</keyword>
<feature type="compositionally biased region" description="Basic and acidic residues" evidence="1">
    <location>
        <begin position="12"/>
        <end position="25"/>
    </location>
</feature>
<dbReference type="EMBL" id="MAVT02003272">
    <property type="protein sequence ID" value="POS68751.1"/>
    <property type="molecule type" value="Genomic_DNA"/>
</dbReference>
<comment type="caution">
    <text evidence="2">The sequence shown here is derived from an EMBL/GenBank/DDBJ whole genome shotgun (WGS) entry which is preliminary data.</text>
</comment>
<name>A0A2P5HER9_DIAHE</name>
<dbReference type="InParanoid" id="A0A2P5HER9"/>
<accession>A0A2P5HER9</accession>
<feature type="region of interest" description="Disordered" evidence="1">
    <location>
        <begin position="220"/>
        <end position="267"/>
    </location>
</feature>
<organism evidence="2 3">
    <name type="scientific">Diaporthe helianthi</name>
    <dbReference type="NCBI Taxonomy" id="158607"/>
    <lineage>
        <taxon>Eukaryota</taxon>
        <taxon>Fungi</taxon>
        <taxon>Dikarya</taxon>
        <taxon>Ascomycota</taxon>
        <taxon>Pezizomycotina</taxon>
        <taxon>Sordariomycetes</taxon>
        <taxon>Sordariomycetidae</taxon>
        <taxon>Diaporthales</taxon>
        <taxon>Diaporthaceae</taxon>
        <taxon>Diaporthe</taxon>
    </lineage>
</organism>
<reference evidence="2" key="1">
    <citation type="submission" date="2017-09" db="EMBL/GenBank/DDBJ databases">
        <title>Polyketide synthases of a Diaporthe helianthi virulent isolate.</title>
        <authorList>
            <person name="Baroncelli R."/>
        </authorList>
    </citation>
    <scope>NUCLEOTIDE SEQUENCE [LARGE SCALE GENOMIC DNA]</scope>
    <source>
        <strain evidence="2">7/96</strain>
    </source>
</reference>
<protein>
    <submittedName>
        <fullName evidence="2">Uncharacterized protein</fullName>
    </submittedName>
</protein>
<sequence>MSTPVAESVESPGDHDESGDSRVLTKDEILLQIPAKLDAVEKQLRSSAHNSHRQPPAPSATSHDEEGSSILGHNHQKQEHQWPLPVSAHVAMCNFQQFKTMIHAEDTLCAIEALVWTPTLSSDIDTFMVSLTSPSTRRDIPTEPAKSLNISDAEAVNAFPPDETWIQDVRVNSYAVLSVLDNFCYNEGILIKEPHIFRRPFLYFIQNYDKIKEELQKIESQTRPRTTPMHHPGLPQDVSPSLRDLEKQPETPNDHQGATPGDEGRSGDISRAAEELRCFCDFVKVHIMPKYEQFQNDAFAGTQRIHYDDLEIIFRSGDLIYTPASATQPEEEP</sequence>
<dbReference type="AlphaFoldDB" id="A0A2P5HER9"/>
<proteinExistence type="predicted"/>
<evidence type="ECO:0000256" key="1">
    <source>
        <dbReference type="SAM" id="MobiDB-lite"/>
    </source>
</evidence>
<feature type="compositionally biased region" description="Basic and acidic residues" evidence="1">
    <location>
        <begin position="243"/>
        <end position="253"/>
    </location>
</feature>